<dbReference type="SUPFAM" id="SSF52540">
    <property type="entry name" value="P-loop containing nucleoside triphosphate hydrolases"/>
    <property type="match status" value="1"/>
</dbReference>
<dbReference type="SMART" id="SM00382">
    <property type="entry name" value="AAA"/>
    <property type="match status" value="1"/>
</dbReference>
<dbReference type="RefSeq" id="WP_241967776.1">
    <property type="nucleotide sequence ID" value="NZ_CP033078.1"/>
</dbReference>
<evidence type="ECO:0000259" key="6">
    <source>
        <dbReference type="PROSITE" id="PS50045"/>
    </source>
</evidence>
<keyword evidence="4" id="KW-0238">DNA-binding</keyword>
<dbReference type="Pfam" id="PF02954">
    <property type="entry name" value="HTH_8"/>
    <property type="match status" value="1"/>
</dbReference>
<keyword evidence="1" id="KW-0547">Nucleotide-binding</keyword>
<comment type="caution">
    <text evidence="7">The sequence shown here is derived from an EMBL/GenBank/DDBJ whole genome shotgun (WGS) entry which is preliminary data.</text>
</comment>
<reference evidence="8" key="1">
    <citation type="journal article" date="2019" name="Int. J. Syst. Evol. Microbiol.">
        <title>The Global Catalogue of Microorganisms (GCM) 10K type strain sequencing project: providing services to taxonomists for standard genome sequencing and annotation.</title>
        <authorList>
            <consortium name="The Broad Institute Genomics Platform"/>
            <consortium name="The Broad Institute Genome Sequencing Center for Infectious Disease"/>
            <person name="Wu L."/>
            <person name="Ma J."/>
        </authorList>
    </citation>
    <scope>NUCLEOTIDE SEQUENCE [LARGE SCALE GENOMIC DNA]</scope>
    <source>
        <strain evidence="8">KCTC 62784</strain>
    </source>
</reference>
<dbReference type="PROSITE" id="PS00688">
    <property type="entry name" value="SIGMA54_INTERACT_3"/>
    <property type="match status" value="1"/>
</dbReference>
<dbReference type="InterPro" id="IPR025943">
    <property type="entry name" value="Sigma_54_int_dom_ATP-bd_2"/>
</dbReference>
<dbReference type="InterPro" id="IPR025944">
    <property type="entry name" value="Sigma_54_int_dom_CS"/>
</dbReference>
<name>A0ABV7CC67_9VIBR</name>
<keyword evidence="2" id="KW-0067">ATP-binding</keyword>
<dbReference type="InterPro" id="IPR027417">
    <property type="entry name" value="P-loop_NTPase"/>
</dbReference>
<dbReference type="SUPFAM" id="SSF52172">
    <property type="entry name" value="CheY-like"/>
    <property type="match status" value="1"/>
</dbReference>
<evidence type="ECO:0000313" key="7">
    <source>
        <dbReference type="EMBL" id="MFC3023989.1"/>
    </source>
</evidence>
<dbReference type="PRINTS" id="PR01590">
    <property type="entry name" value="HTHFIS"/>
</dbReference>
<dbReference type="Pfam" id="PF00158">
    <property type="entry name" value="Sigma54_activat"/>
    <property type="match status" value="1"/>
</dbReference>
<dbReference type="Pfam" id="PF25601">
    <property type="entry name" value="AAA_lid_14"/>
    <property type="match status" value="1"/>
</dbReference>
<dbReference type="InterPro" id="IPR009057">
    <property type="entry name" value="Homeodomain-like_sf"/>
</dbReference>
<dbReference type="InterPro" id="IPR003593">
    <property type="entry name" value="AAA+_ATPase"/>
</dbReference>
<evidence type="ECO:0000256" key="4">
    <source>
        <dbReference type="ARBA" id="ARBA00023125"/>
    </source>
</evidence>
<organism evidence="7 8">
    <name type="scientific">Vibrio zhugei</name>
    <dbReference type="NCBI Taxonomy" id="2479546"/>
    <lineage>
        <taxon>Bacteria</taxon>
        <taxon>Pseudomonadati</taxon>
        <taxon>Pseudomonadota</taxon>
        <taxon>Gammaproteobacteria</taxon>
        <taxon>Vibrionales</taxon>
        <taxon>Vibrionaceae</taxon>
        <taxon>Vibrio</taxon>
    </lineage>
</organism>
<evidence type="ECO:0000256" key="2">
    <source>
        <dbReference type="ARBA" id="ARBA00022840"/>
    </source>
</evidence>
<keyword evidence="8" id="KW-1185">Reference proteome</keyword>
<dbReference type="PROSITE" id="PS00676">
    <property type="entry name" value="SIGMA54_INTERACT_2"/>
    <property type="match status" value="1"/>
</dbReference>
<dbReference type="Gene3D" id="1.10.8.60">
    <property type="match status" value="1"/>
</dbReference>
<dbReference type="PROSITE" id="PS50045">
    <property type="entry name" value="SIGMA54_INTERACT_4"/>
    <property type="match status" value="1"/>
</dbReference>
<keyword evidence="3" id="KW-0805">Transcription regulation</keyword>
<evidence type="ECO:0000256" key="3">
    <source>
        <dbReference type="ARBA" id="ARBA00023015"/>
    </source>
</evidence>
<feature type="domain" description="Sigma-54 factor interaction" evidence="6">
    <location>
        <begin position="154"/>
        <end position="380"/>
    </location>
</feature>
<dbReference type="InterPro" id="IPR002078">
    <property type="entry name" value="Sigma_54_int"/>
</dbReference>
<gene>
    <name evidence="7" type="ORF">ACFODT_09135</name>
</gene>
<protein>
    <submittedName>
        <fullName evidence="7">Sigma-54-dependent transcriptional regulator</fullName>
    </submittedName>
</protein>
<dbReference type="Gene3D" id="3.40.50.300">
    <property type="entry name" value="P-loop containing nucleotide triphosphate hydrolases"/>
    <property type="match status" value="1"/>
</dbReference>
<evidence type="ECO:0000256" key="5">
    <source>
        <dbReference type="ARBA" id="ARBA00023163"/>
    </source>
</evidence>
<dbReference type="InterPro" id="IPR058031">
    <property type="entry name" value="AAA_lid_NorR"/>
</dbReference>
<dbReference type="InterPro" id="IPR011006">
    <property type="entry name" value="CheY-like_superfamily"/>
</dbReference>
<evidence type="ECO:0000313" key="8">
    <source>
        <dbReference type="Proteomes" id="UP001595384"/>
    </source>
</evidence>
<proteinExistence type="predicted"/>
<keyword evidence="5" id="KW-0804">Transcription</keyword>
<dbReference type="EMBL" id="JBHRSE010000060">
    <property type="protein sequence ID" value="MFC3023989.1"/>
    <property type="molecule type" value="Genomic_DNA"/>
</dbReference>
<evidence type="ECO:0000256" key="1">
    <source>
        <dbReference type="ARBA" id="ARBA00022741"/>
    </source>
</evidence>
<dbReference type="Proteomes" id="UP001595384">
    <property type="component" value="Unassembled WGS sequence"/>
</dbReference>
<dbReference type="Gene3D" id="1.10.10.60">
    <property type="entry name" value="Homeodomain-like"/>
    <property type="match status" value="1"/>
</dbReference>
<dbReference type="InterPro" id="IPR002197">
    <property type="entry name" value="HTH_Fis"/>
</dbReference>
<sequence length="488" mass="56020">MMTNGSDNKPVYQAYSVLLASASRQTTAALTEHFASWFSTCVVVDNVIDVAKAMKEYQYDVVIIDPTLFADHTQVFEQIQAWHRQYSQVLLLIEQDQLKSVFTYWYRSYASFIITPVNIQQASHVIHHCMRTIQQNHKAVLLAQDFSRHHSHKIIGESEFTLALKQSTHLRCHDTTPLLIEGEPGTGKELVARRLHALSLRDGPFVPLAGHISQEDTLEQILYGQHRNTMQSKVYQPGLLKRANGGTLYIDEIDNLPIGVQKRLLNVFDTGHIRPVGADYDLPIDVRVVMATNRPLCDQLVARSPSPLLGRLYADRLTVIPLRQRKSDLKLLLPYFAKRLCRDLCLPLPGWTEEDIAIIRDYHWPGNVRELKNLVENCILLKQSPSDYWLRTHSMSYKTPVTVTVSNGMSMPTLHEDHQFDPRQPHDYPHNWTLKDVERHHIEQVVRAHQGNRSSAAKVLGVNRKTLERKFKEWGKVMTLSDKTAFFQ</sequence>
<accession>A0ABV7CC67</accession>
<dbReference type="SUPFAM" id="SSF46689">
    <property type="entry name" value="Homeodomain-like"/>
    <property type="match status" value="1"/>
</dbReference>
<dbReference type="PANTHER" id="PTHR32071:SF91">
    <property type="entry name" value="TUNGSTATE-RESPONSIVE TWO COMPONENT SIGMA54-DEPENDENT SIGNAL TRANSDUCTION SYSTEM RESPONSE REGULATOR FIS FAMILY"/>
    <property type="match status" value="1"/>
</dbReference>
<dbReference type="PANTHER" id="PTHR32071">
    <property type="entry name" value="TRANSCRIPTIONAL REGULATORY PROTEIN"/>
    <property type="match status" value="1"/>
</dbReference>
<dbReference type="CDD" id="cd00009">
    <property type="entry name" value="AAA"/>
    <property type="match status" value="1"/>
</dbReference>